<feature type="region of interest" description="Disordered" evidence="1">
    <location>
        <begin position="1"/>
        <end position="22"/>
    </location>
</feature>
<proteinExistence type="predicted"/>
<name>A0A7J9JYP9_9ROSI</name>
<accession>A0A7J9JYP9</accession>
<evidence type="ECO:0000313" key="3">
    <source>
        <dbReference type="Proteomes" id="UP000593575"/>
    </source>
</evidence>
<reference evidence="2 3" key="1">
    <citation type="journal article" date="2019" name="Genome Biol. Evol.">
        <title>Insights into the evolution of the New World diploid cottons (Gossypium, subgenus Houzingenia) based on genome sequencing.</title>
        <authorList>
            <person name="Grover C.E."/>
            <person name="Arick M.A. 2nd"/>
            <person name="Thrash A."/>
            <person name="Conover J.L."/>
            <person name="Sanders W.S."/>
            <person name="Peterson D.G."/>
            <person name="Frelichowski J.E."/>
            <person name="Scheffler J.A."/>
            <person name="Scheffler B.E."/>
            <person name="Wendel J.F."/>
        </authorList>
    </citation>
    <scope>NUCLEOTIDE SEQUENCE [LARGE SCALE GENOMIC DNA]</scope>
    <source>
        <strain evidence="2">6</strain>
        <tissue evidence="2">Leaf</tissue>
    </source>
</reference>
<organism evidence="2 3">
    <name type="scientific">Gossypium armourianum</name>
    <dbReference type="NCBI Taxonomy" id="34283"/>
    <lineage>
        <taxon>Eukaryota</taxon>
        <taxon>Viridiplantae</taxon>
        <taxon>Streptophyta</taxon>
        <taxon>Embryophyta</taxon>
        <taxon>Tracheophyta</taxon>
        <taxon>Spermatophyta</taxon>
        <taxon>Magnoliopsida</taxon>
        <taxon>eudicotyledons</taxon>
        <taxon>Gunneridae</taxon>
        <taxon>Pentapetalae</taxon>
        <taxon>rosids</taxon>
        <taxon>malvids</taxon>
        <taxon>Malvales</taxon>
        <taxon>Malvaceae</taxon>
        <taxon>Malvoideae</taxon>
        <taxon>Gossypium</taxon>
    </lineage>
</organism>
<comment type="caution">
    <text evidence="2">The sequence shown here is derived from an EMBL/GenBank/DDBJ whole genome shotgun (WGS) entry which is preliminary data.</text>
</comment>
<gene>
    <name evidence="2" type="ORF">Goarm_005026</name>
</gene>
<protein>
    <submittedName>
        <fullName evidence="2">Uncharacterized protein</fullName>
    </submittedName>
</protein>
<keyword evidence="3" id="KW-1185">Reference proteome</keyword>
<dbReference type="EMBL" id="JABFAE010000010">
    <property type="protein sequence ID" value="MBA0839278.1"/>
    <property type="molecule type" value="Genomic_DNA"/>
</dbReference>
<sequence>MQATMDEDVPSAFRPRYGPNLQ</sequence>
<dbReference type="AlphaFoldDB" id="A0A7J9JYP9"/>
<dbReference type="Proteomes" id="UP000593575">
    <property type="component" value="Unassembled WGS sequence"/>
</dbReference>
<evidence type="ECO:0000313" key="2">
    <source>
        <dbReference type="EMBL" id="MBA0839278.1"/>
    </source>
</evidence>
<evidence type="ECO:0000256" key="1">
    <source>
        <dbReference type="SAM" id="MobiDB-lite"/>
    </source>
</evidence>